<accession>A0A918WVJ3</accession>
<dbReference type="Pfam" id="PF12686">
    <property type="entry name" value="DUF3800"/>
    <property type="match status" value="1"/>
</dbReference>
<reference evidence="2" key="1">
    <citation type="journal article" date="2014" name="Int. J. Syst. Evol. Microbiol.">
        <title>Complete genome sequence of Corynebacterium casei LMG S-19264T (=DSM 44701T), isolated from a smear-ripened cheese.</title>
        <authorList>
            <consortium name="US DOE Joint Genome Institute (JGI-PGF)"/>
            <person name="Walter F."/>
            <person name="Albersmeier A."/>
            <person name="Kalinowski J."/>
            <person name="Ruckert C."/>
        </authorList>
    </citation>
    <scope>NUCLEOTIDE SEQUENCE</scope>
    <source>
        <strain evidence="2">JCM 4637</strain>
    </source>
</reference>
<dbReference type="InterPro" id="IPR024524">
    <property type="entry name" value="DUF3800"/>
</dbReference>
<comment type="caution">
    <text evidence="2">The sequence shown here is derived from an EMBL/GenBank/DDBJ whole genome shotgun (WGS) entry which is preliminary data.</text>
</comment>
<feature type="compositionally biased region" description="Low complexity" evidence="1">
    <location>
        <begin position="278"/>
        <end position="296"/>
    </location>
</feature>
<gene>
    <name evidence="2" type="ORF">GCM10010334_19900</name>
</gene>
<sequence>MHLCYLDESGTGQVLNPAVADSVPVMAIGGFTVPESQLKALSWDFIALKKKFRPELCKVPTLSEVVHHEIKGETIRKSFRRRGRNQRRMAHGFLDHLLTILEQRDCRVMARIWVKQDGVVNDDTAMYAASVNALCSNFEHFLAERSSSGIAILDSRNPSDNTGNVHCVTTRKFAKGGDPLPHLPESPVFGHSNTHLGLQIADLLVSAVLAPAAAVTYAGDLAAVGNVHCDPGFVDVRDRHCPRIAKLQHRYESPTGKWTGGVVVSDARGHRSAGKLFTPTVPSVTTPSTGVPPQGSALDLATAAAFPGPDSPSS</sequence>
<proteinExistence type="predicted"/>
<dbReference type="AlphaFoldDB" id="A0A918WVJ3"/>
<evidence type="ECO:0000313" key="3">
    <source>
        <dbReference type="Proteomes" id="UP000638353"/>
    </source>
</evidence>
<reference evidence="2" key="2">
    <citation type="submission" date="2020-09" db="EMBL/GenBank/DDBJ databases">
        <authorList>
            <person name="Sun Q."/>
            <person name="Ohkuma M."/>
        </authorList>
    </citation>
    <scope>NUCLEOTIDE SEQUENCE</scope>
    <source>
        <strain evidence="2">JCM 4637</strain>
    </source>
</reference>
<protein>
    <recommendedName>
        <fullName evidence="4">DUF3800 domain-containing protein</fullName>
    </recommendedName>
</protein>
<dbReference type="Proteomes" id="UP000638353">
    <property type="component" value="Unassembled WGS sequence"/>
</dbReference>
<organism evidence="2 3">
    <name type="scientific">Streptomyces finlayi</name>
    <dbReference type="NCBI Taxonomy" id="67296"/>
    <lineage>
        <taxon>Bacteria</taxon>
        <taxon>Bacillati</taxon>
        <taxon>Actinomycetota</taxon>
        <taxon>Actinomycetes</taxon>
        <taxon>Kitasatosporales</taxon>
        <taxon>Streptomycetaceae</taxon>
        <taxon>Streptomyces</taxon>
    </lineage>
</organism>
<feature type="region of interest" description="Disordered" evidence="1">
    <location>
        <begin position="275"/>
        <end position="296"/>
    </location>
</feature>
<dbReference type="EMBL" id="BMVC01000003">
    <property type="protein sequence ID" value="GHC87760.1"/>
    <property type="molecule type" value="Genomic_DNA"/>
</dbReference>
<evidence type="ECO:0008006" key="4">
    <source>
        <dbReference type="Google" id="ProtNLM"/>
    </source>
</evidence>
<evidence type="ECO:0000313" key="2">
    <source>
        <dbReference type="EMBL" id="GHC87760.1"/>
    </source>
</evidence>
<name>A0A918WVJ3_9ACTN</name>
<evidence type="ECO:0000256" key="1">
    <source>
        <dbReference type="SAM" id="MobiDB-lite"/>
    </source>
</evidence>